<protein>
    <recommendedName>
        <fullName evidence="1">Heterokaryon incompatibility domain-containing protein</fullName>
    </recommendedName>
</protein>
<dbReference type="AlphaFoldDB" id="A0A9W8YNZ8"/>
<dbReference type="PANTHER" id="PTHR33112:SF12">
    <property type="entry name" value="HETEROKARYON INCOMPATIBILITY DOMAIN-CONTAINING PROTEIN"/>
    <property type="match status" value="1"/>
</dbReference>
<dbReference type="Proteomes" id="UP001140453">
    <property type="component" value="Unassembled WGS sequence"/>
</dbReference>
<dbReference type="Pfam" id="PF06985">
    <property type="entry name" value="HET"/>
    <property type="match status" value="1"/>
</dbReference>
<feature type="domain" description="Heterokaryon incompatibility" evidence="1">
    <location>
        <begin position="215"/>
        <end position="361"/>
    </location>
</feature>
<dbReference type="EMBL" id="JAPEVB010000005">
    <property type="protein sequence ID" value="KAJ4387295.1"/>
    <property type="molecule type" value="Genomic_DNA"/>
</dbReference>
<reference evidence="2" key="1">
    <citation type="submission" date="2022-10" db="EMBL/GenBank/DDBJ databases">
        <title>Tapping the CABI collections for fungal endophytes: first genome assemblies for Collariella, Neodidymelliopsis, Ascochyta clinopodiicola, Didymella pomorum, Didymosphaeria variabile, Neocosmospora piperis and Neocucurbitaria cava.</title>
        <authorList>
            <person name="Hill R."/>
        </authorList>
    </citation>
    <scope>NUCLEOTIDE SEQUENCE</scope>
    <source>
        <strain evidence="2">IMI 355082</strain>
    </source>
</reference>
<evidence type="ECO:0000259" key="1">
    <source>
        <dbReference type="Pfam" id="PF06985"/>
    </source>
</evidence>
<comment type="caution">
    <text evidence="2">The sequence shown here is derived from an EMBL/GenBank/DDBJ whole genome shotgun (WGS) entry which is preliminary data.</text>
</comment>
<keyword evidence="3" id="KW-1185">Reference proteome</keyword>
<proteinExistence type="predicted"/>
<sequence length="735" mass="82003">MDDNQGQLSLHDGFAQVSSSSAQCANCSDINFEAFFSAEGSHDAIPSISVVHANLSKTTCPFCSLLMQAAGRFTHPHRVIPLRDSQALAFYFERQYRAPVYDQDLGTILQRGGATMRVKLRPPPSPIPYGTATDFVLCPIFSHDDVHEAQDSARFVLEDRIDLAVCREWLRECESQHLGDCVCPGPGASTEFPADLRVLDVVEGCIVPAAMGCRYVALSYVWGQVDTFSLQRDNVIDLETPGALWEHRSLMPKTISDAVQVTQCLGERFLWIDSLCIIQDSTHKNSQVLGMGEIYGAAVLTLVAAQGSDANTGLVGLDAGSRELKQLRQEVWPDLILTASIDSPGNPADSVWASRGWTCQEQVISKRLLIFTHSQVMWQCPTSYLCEDTAAFDKVDPPRRLHQLVSKPKQETPALPPIPIYSLPQPLLRPEAFSHYSAIVNDYSKRNFTFEDDVLLAFEGFGSILYQAFNSKPLAGLPQAYFDQAILWMPANIQRRREGTDKRFPSWSWAGWIGQVRYDDLDESSVETVVSCVKWYSGSESAGFQPINSTGIGFTESSFGAPRSLNTFFWIPLFELLRDGHSSTSSPQQAIDLSSAPNQSLVQFWTSASFLDVTVRDSPTVLDQYEASRHRPIKLHVYLPREYGRQLAGYLVLNGDGPLQTDPSRHEFIVLSEAQVSGFNPVNWAWKHSERCRMYNVMLVEWDRDCNIAYRLGIGRVLKEAWAGSRPVIKHVTLG</sequence>
<evidence type="ECO:0000313" key="3">
    <source>
        <dbReference type="Proteomes" id="UP001140453"/>
    </source>
</evidence>
<name>A0A9W8YNZ8_9PEZI</name>
<dbReference type="PANTHER" id="PTHR33112">
    <property type="entry name" value="DOMAIN PROTEIN, PUTATIVE-RELATED"/>
    <property type="match status" value="1"/>
</dbReference>
<gene>
    <name evidence="2" type="ORF">N0V93_007884</name>
</gene>
<accession>A0A9W8YNZ8</accession>
<evidence type="ECO:0000313" key="2">
    <source>
        <dbReference type="EMBL" id="KAJ4387295.1"/>
    </source>
</evidence>
<dbReference type="OrthoDB" id="5135333at2759"/>
<organism evidence="2 3">
    <name type="scientific">Gnomoniopsis smithogilvyi</name>
    <dbReference type="NCBI Taxonomy" id="1191159"/>
    <lineage>
        <taxon>Eukaryota</taxon>
        <taxon>Fungi</taxon>
        <taxon>Dikarya</taxon>
        <taxon>Ascomycota</taxon>
        <taxon>Pezizomycotina</taxon>
        <taxon>Sordariomycetes</taxon>
        <taxon>Sordariomycetidae</taxon>
        <taxon>Diaporthales</taxon>
        <taxon>Gnomoniaceae</taxon>
        <taxon>Gnomoniopsis</taxon>
    </lineage>
</organism>
<dbReference type="InterPro" id="IPR010730">
    <property type="entry name" value="HET"/>
</dbReference>